<reference evidence="2 3" key="1">
    <citation type="submission" date="2016-01" db="EMBL/GenBank/DDBJ databases">
        <title>Biosynthesis of antibiotic leucinostatins and their inhibition on Phytophthora in bio-control Purpureocillium lilacinum.</title>
        <authorList>
            <person name="Wang G."/>
            <person name="Liu Z."/>
            <person name="Lin R."/>
            <person name="Li E."/>
            <person name="Mao Z."/>
            <person name="Ling J."/>
            <person name="Yin W."/>
            <person name="Xie B."/>
        </authorList>
    </citation>
    <scope>NUCLEOTIDE SEQUENCE [LARGE SCALE GENOMIC DNA]</scope>
    <source>
        <strain evidence="2">PLBJ-1</strain>
    </source>
</reference>
<evidence type="ECO:0000256" key="1">
    <source>
        <dbReference type="SAM" id="MobiDB-lite"/>
    </source>
</evidence>
<dbReference type="EMBL" id="LSBH01000010">
    <property type="protein sequence ID" value="OAQ71858.1"/>
    <property type="molecule type" value="Genomic_DNA"/>
</dbReference>
<evidence type="ECO:0000313" key="3">
    <source>
        <dbReference type="Proteomes" id="UP000078240"/>
    </source>
</evidence>
<sequence length="332" mass="35987">MSPKAVRCEPPRQSQCERPGVGDAPSEAGRQYASHRIDSDSGTGGSRRGCRCRECNEHGGLMVNTSGTRILVSPLRRARPSFAMHLHQDSTRSVHPLGHIQDAGYSLFANYDTIYSLLLEQLCCAPEGLGPRGSTGTAGVRYQTRKHQQCSGLVSRCSSDRCRHPKVCIAKIFIVFSPLPPIFTVSGTRVSGHLRWAALSAPRPAGGLATTTALAGRPQCRYPRRKRSSTHSTELAGRPFEEQSTRRSACAVEGCSIQRGLRRLGVDMEGICQPPVPQIIPRSVMRSCVDFISIVAVGETSSTYLKPSVAPHNEGSGRRSSQPSSQCHPTRA</sequence>
<dbReference type="AlphaFoldDB" id="A0A179G324"/>
<proteinExistence type="predicted"/>
<name>A0A179G324_PURLI</name>
<evidence type="ECO:0000313" key="2">
    <source>
        <dbReference type="EMBL" id="OAQ71858.1"/>
    </source>
</evidence>
<accession>A0A179G324</accession>
<feature type="region of interest" description="Disordered" evidence="1">
    <location>
        <begin position="1"/>
        <end position="47"/>
    </location>
</feature>
<gene>
    <name evidence="2" type="ORF">VFPBJ_10637</name>
</gene>
<comment type="caution">
    <text evidence="2">The sequence shown here is derived from an EMBL/GenBank/DDBJ whole genome shotgun (WGS) entry which is preliminary data.</text>
</comment>
<dbReference type="Proteomes" id="UP000078240">
    <property type="component" value="Unassembled WGS sequence"/>
</dbReference>
<feature type="region of interest" description="Disordered" evidence="1">
    <location>
        <begin position="307"/>
        <end position="332"/>
    </location>
</feature>
<organism evidence="2 3">
    <name type="scientific">Purpureocillium lilacinum</name>
    <name type="common">Paecilomyces lilacinus</name>
    <dbReference type="NCBI Taxonomy" id="33203"/>
    <lineage>
        <taxon>Eukaryota</taxon>
        <taxon>Fungi</taxon>
        <taxon>Dikarya</taxon>
        <taxon>Ascomycota</taxon>
        <taxon>Pezizomycotina</taxon>
        <taxon>Sordariomycetes</taxon>
        <taxon>Hypocreomycetidae</taxon>
        <taxon>Hypocreales</taxon>
        <taxon>Ophiocordycipitaceae</taxon>
        <taxon>Purpureocillium</taxon>
    </lineage>
</organism>
<feature type="compositionally biased region" description="Basic and acidic residues" evidence="1">
    <location>
        <begin position="1"/>
        <end position="10"/>
    </location>
</feature>
<protein>
    <submittedName>
        <fullName evidence="2">Uncharacterized protein</fullName>
    </submittedName>
</protein>